<accession>A0A835MAJ5</accession>
<feature type="repeat" description="PPR" evidence="3">
    <location>
        <begin position="250"/>
        <end position="284"/>
    </location>
</feature>
<comment type="similarity">
    <text evidence="1">Belongs to the PPR family. P subfamily.</text>
</comment>
<dbReference type="SUPFAM" id="SSF81901">
    <property type="entry name" value="HCP-like"/>
    <property type="match status" value="2"/>
</dbReference>
<dbReference type="Pfam" id="PF01535">
    <property type="entry name" value="PPR"/>
    <property type="match status" value="4"/>
</dbReference>
<gene>
    <name evidence="4" type="ORF">IFM89_024356</name>
</gene>
<feature type="repeat" description="PPR" evidence="3">
    <location>
        <begin position="356"/>
        <end position="390"/>
    </location>
</feature>
<evidence type="ECO:0000256" key="3">
    <source>
        <dbReference type="PROSITE-ProRule" id="PRU00708"/>
    </source>
</evidence>
<dbReference type="PROSITE" id="PS51375">
    <property type="entry name" value="PPR"/>
    <property type="match status" value="9"/>
</dbReference>
<organism evidence="4 5">
    <name type="scientific">Coptis chinensis</name>
    <dbReference type="NCBI Taxonomy" id="261450"/>
    <lineage>
        <taxon>Eukaryota</taxon>
        <taxon>Viridiplantae</taxon>
        <taxon>Streptophyta</taxon>
        <taxon>Embryophyta</taxon>
        <taxon>Tracheophyta</taxon>
        <taxon>Spermatophyta</taxon>
        <taxon>Magnoliopsida</taxon>
        <taxon>Ranunculales</taxon>
        <taxon>Ranunculaceae</taxon>
        <taxon>Coptidoideae</taxon>
        <taxon>Coptis</taxon>
    </lineage>
</organism>
<evidence type="ECO:0000313" key="5">
    <source>
        <dbReference type="Proteomes" id="UP000631114"/>
    </source>
</evidence>
<dbReference type="OrthoDB" id="185373at2759"/>
<dbReference type="GO" id="GO:0003729">
    <property type="term" value="F:mRNA binding"/>
    <property type="evidence" value="ECO:0007669"/>
    <property type="project" value="TreeGrafter"/>
</dbReference>
<dbReference type="InterPro" id="IPR011990">
    <property type="entry name" value="TPR-like_helical_dom_sf"/>
</dbReference>
<evidence type="ECO:0008006" key="6">
    <source>
        <dbReference type="Google" id="ProtNLM"/>
    </source>
</evidence>
<dbReference type="EMBL" id="JADFTS010000001">
    <property type="protein sequence ID" value="KAF9625583.1"/>
    <property type="molecule type" value="Genomic_DNA"/>
</dbReference>
<proteinExistence type="inferred from homology"/>
<feature type="repeat" description="PPR" evidence="3">
    <location>
        <begin position="320"/>
        <end position="350"/>
    </location>
</feature>
<dbReference type="InterPro" id="IPR002885">
    <property type="entry name" value="PPR_rpt"/>
</dbReference>
<sequence length="438" mass="50157">MNTQVLVEASNLEISKDSEKLCKILTDSSSLDSFGIANVSLPLVVEVLKKLSNAGALALTFFRWVEKKEGYKHTNESYNALIEALGKIKQFNSIWDIVEEMKGKGLVTKETFGLIMRRYARCRKTKEAIETFKKMEKFGMKHELSDYNRLIDTLSKARHVQEAQQVFDEMKKKKRFMPDVKTYSILLEGWGEERNLEMVEDLCKRMKDEGLEPDVVTYGIVINAYCKSKKYDEALEIFRGAILAKNLKPSPHIYCSLIHGLGAEKRLNEAIDFFEQSKISGFVPELPTYNALVGAYCWSERFKDACMVLEEMKKSGVLPNSRTYEIIIHHLIKNRRTKDAYRVFQEMESKFGCEPSANTYEIIVRMFCSEESVDMALQVWNQMKAKGILPSMHMFSSLINGLSRDNKLDEACAYFQEMLDSGIRPPGPLFGDFTLSSV</sequence>
<keyword evidence="5" id="KW-1185">Reference proteome</keyword>
<dbReference type="Gene3D" id="1.25.40.10">
    <property type="entry name" value="Tetratricopeptide repeat domain"/>
    <property type="match status" value="4"/>
</dbReference>
<feature type="repeat" description="PPR" evidence="3">
    <location>
        <begin position="214"/>
        <end position="249"/>
    </location>
</feature>
<dbReference type="AlphaFoldDB" id="A0A835MAJ5"/>
<evidence type="ECO:0000256" key="1">
    <source>
        <dbReference type="ARBA" id="ARBA00007626"/>
    </source>
</evidence>
<feature type="repeat" description="PPR" evidence="3">
    <location>
        <begin position="391"/>
        <end position="425"/>
    </location>
</feature>
<dbReference type="PANTHER" id="PTHR47938">
    <property type="entry name" value="RESPIRATORY COMPLEX I CHAPERONE (CIA84), PUTATIVE (AFU_ORTHOLOGUE AFUA_2G06020)-RELATED"/>
    <property type="match status" value="1"/>
</dbReference>
<keyword evidence="2" id="KW-0677">Repeat</keyword>
<protein>
    <recommendedName>
        <fullName evidence="6">Pentatricopeptide repeat-containing protein</fullName>
    </recommendedName>
</protein>
<dbReference type="Pfam" id="PF13041">
    <property type="entry name" value="PPR_2"/>
    <property type="match status" value="3"/>
</dbReference>
<dbReference type="PANTHER" id="PTHR47938:SF35">
    <property type="entry name" value="PENTATRICOPEPTIDE REPEAT-CONTAINING PROTEIN 4, MITOCHONDRIAL-RELATED"/>
    <property type="match status" value="1"/>
</dbReference>
<feature type="repeat" description="PPR" evidence="3">
    <location>
        <begin position="108"/>
        <end position="142"/>
    </location>
</feature>
<feature type="repeat" description="PPR" evidence="3">
    <location>
        <begin position="285"/>
        <end position="319"/>
    </location>
</feature>
<evidence type="ECO:0000256" key="2">
    <source>
        <dbReference type="ARBA" id="ARBA00022737"/>
    </source>
</evidence>
<feature type="repeat" description="PPR" evidence="3">
    <location>
        <begin position="143"/>
        <end position="177"/>
    </location>
</feature>
<feature type="repeat" description="PPR" evidence="3">
    <location>
        <begin position="179"/>
        <end position="213"/>
    </location>
</feature>
<comment type="caution">
    <text evidence="4">The sequence shown here is derived from an EMBL/GenBank/DDBJ whole genome shotgun (WGS) entry which is preliminary data.</text>
</comment>
<name>A0A835MAJ5_9MAGN</name>
<reference evidence="4 5" key="1">
    <citation type="submission" date="2020-10" db="EMBL/GenBank/DDBJ databases">
        <title>The Coptis chinensis genome and diversification of protoberbering-type alkaloids.</title>
        <authorList>
            <person name="Wang B."/>
            <person name="Shu S."/>
            <person name="Song C."/>
            <person name="Liu Y."/>
        </authorList>
    </citation>
    <scope>NUCLEOTIDE SEQUENCE [LARGE SCALE GENOMIC DNA]</scope>
    <source>
        <strain evidence="4">HL-2020</strain>
        <tissue evidence="4">Leaf</tissue>
    </source>
</reference>
<dbReference type="NCBIfam" id="TIGR00756">
    <property type="entry name" value="PPR"/>
    <property type="match status" value="10"/>
</dbReference>
<evidence type="ECO:0000313" key="4">
    <source>
        <dbReference type="EMBL" id="KAF9625583.1"/>
    </source>
</evidence>
<dbReference type="Proteomes" id="UP000631114">
    <property type="component" value="Unassembled WGS sequence"/>
</dbReference>